<comment type="similarity">
    <text evidence="2">Belongs to the LAZY family.</text>
</comment>
<sequence>MKIFTWMQNKFSRRHGIKKPSFTTDQMLQEPQKEELSDYHLGLLAIGTFGEHNLKDDQVRRNLEGNLSSSEDHLQDLTLEELGKLQKDLNLLLHEQVESTCSKESEATNLQLLDRESSLEAGLKVDINSYFDESKSKDSSLQRSTSIVLKRGKDTGSDNIKGAIGKKSLSFLLKKIFVCRSGFSPAPSLRDQLPELRMEKILRAMLHKKIYPQSSSKALSMKKYLDNRHMPKSAAEDELNDESNNGSKWLNTDSECVVRTYTKGPKIDSIAVPPSNIGQNFGQPLETGKGKDVNFKVGETLAAHSVGPGFDYEGSSPEKTASQPSSHVEGPSGSFQERYPQIPLWSCRVMNQDGSIGYSMFPICEVGFLDHLSLTEGPVGKLNVSKSKFWRNVLKGLELELVQVDHSRMMKVDGGSRSRGTRRSSRRRTQDPCDEDENNQLCSFLTKHRNLLFACFLFYCFSFCFVVFWVNDVGVFKKLLSSHGRT</sequence>
<dbReference type="EMBL" id="JAZDWU010000010">
    <property type="protein sequence ID" value="KAK9989874.1"/>
    <property type="molecule type" value="Genomic_DNA"/>
</dbReference>
<protein>
    <submittedName>
        <fullName evidence="5">Uncharacterized protein</fullName>
    </submittedName>
</protein>
<dbReference type="Proteomes" id="UP001459277">
    <property type="component" value="Unassembled WGS sequence"/>
</dbReference>
<gene>
    <name evidence="5" type="ORF">SO802_030113</name>
</gene>
<feature type="region of interest" description="Disordered" evidence="3">
    <location>
        <begin position="306"/>
        <end position="335"/>
    </location>
</feature>
<name>A0AAW2BV94_9ROSI</name>
<evidence type="ECO:0000256" key="1">
    <source>
        <dbReference type="ARBA" id="ARBA00022604"/>
    </source>
</evidence>
<reference evidence="5 6" key="1">
    <citation type="submission" date="2024-01" db="EMBL/GenBank/DDBJ databases">
        <title>A telomere-to-telomere, gap-free genome of sweet tea (Lithocarpus litseifolius).</title>
        <authorList>
            <person name="Zhou J."/>
        </authorList>
    </citation>
    <scope>NUCLEOTIDE SEQUENCE [LARGE SCALE GENOMIC DNA]</scope>
    <source>
        <strain evidence="5">Zhou-2022a</strain>
        <tissue evidence="5">Leaf</tissue>
    </source>
</reference>
<dbReference type="PANTHER" id="PTHR34045:SF11">
    <property type="entry name" value="PH DOMAIN-CONTAINING PROTEIN"/>
    <property type="match status" value="1"/>
</dbReference>
<keyword evidence="6" id="KW-1185">Reference proteome</keyword>
<feature type="transmembrane region" description="Helical" evidence="4">
    <location>
        <begin position="451"/>
        <end position="470"/>
    </location>
</feature>
<keyword evidence="4" id="KW-0472">Membrane</keyword>
<evidence type="ECO:0000256" key="4">
    <source>
        <dbReference type="SAM" id="Phobius"/>
    </source>
</evidence>
<evidence type="ECO:0000256" key="3">
    <source>
        <dbReference type="SAM" id="MobiDB-lite"/>
    </source>
</evidence>
<dbReference type="GO" id="GO:0040008">
    <property type="term" value="P:regulation of growth"/>
    <property type="evidence" value="ECO:0007669"/>
    <property type="project" value="InterPro"/>
</dbReference>
<accession>A0AAW2BV94</accession>
<dbReference type="InterPro" id="IPR044683">
    <property type="entry name" value="LAZY"/>
</dbReference>
<evidence type="ECO:0000256" key="2">
    <source>
        <dbReference type="ARBA" id="ARBA00024198"/>
    </source>
</evidence>
<proteinExistence type="inferred from homology"/>
<keyword evidence="1" id="KW-0341">Growth regulation</keyword>
<feature type="region of interest" description="Disordered" evidence="3">
    <location>
        <begin position="411"/>
        <end position="436"/>
    </location>
</feature>
<organism evidence="5 6">
    <name type="scientific">Lithocarpus litseifolius</name>
    <dbReference type="NCBI Taxonomy" id="425828"/>
    <lineage>
        <taxon>Eukaryota</taxon>
        <taxon>Viridiplantae</taxon>
        <taxon>Streptophyta</taxon>
        <taxon>Embryophyta</taxon>
        <taxon>Tracheophyta</taxon>
        <taxon>Spermatophyta</taxon>
        <taxon>Magnoliopsida</taxon>
        <taxon>eudicotyledons</taxon>
        <taxon>Gunneridae</taxon>
        <taxon>Pentapetalae</taxon>
        <taxon>rosids</taxon>
        <taxon>fabids</taxon>
        <taxon>Fagales</taxon>
        <taxon>Fagaceae</taxon>
        <taxon>Lithocarpus</taxon>
    </lineage>
</organism>
<comment type="caution">
    <text evidence="5">The sequence shown here is derived from an EMBL/GenBank/DDBJ whole genome shotgun (WGS) entry which is preliminary data.</text>
</comment>
<feature type="compositionally biased region" description="Polar residues" evidence="3">
    <location>
        <begin position="317"/>
        <end position="326"/>
    </location>
</feature>
<keyword evidence="4" id="KW-1133">Transmembrane helix</keyword>
<evidence type="ECO:0000313" key="6">
    <source>
        <dbReference type="Proteomes" id="UP001459277"/>
    </source>
</evidence>
<keyword evidence="4" id="KW-0812">Transmembrane</keyword>
<dbReference type="GO" id="GO:0009630">
    <property type="term" value="P:gravitropism"/>
    <property type="evidence" value="ECO:0007669"/>
    <property type="project" value="InterPro"/>
</dbReference>
<dbReference type="AlphaFoldDB" id="A0AAW2BV94"/>
<evidence type="ECO:0000313" key="5">
    <source>
        <dbReference type="EMBL" id="KAK9989874.1"/>
    </source>
</evidence>
<dbReference type="PANTHER" id="PTHR34045">
    <property type="entry name" value="OS03G0406300 PROTEIN"/>
    <property type="match status" value="1"/>
</dbReference>